<feature type="compositionally biased region" description="Basic and acidic residues" evidence="3">
    <location>
        <begin position="104"/>
        <end position="143"/>
    </location>
</feature>
<dbReference type="RefSeq" id="XP_007918641.1">
    <property type="nucleotide sequence ID" value="XM_007920450.1"/>
</dbReference>
<gene>
    <name evidence="5" type="ORF">UCRPA7_7930</name>
</gene>
<comment type="subcellular location">
    <subcellularLocation>
        <location evidence="1">Nucleus</location>
    </subcellularLocation>
</comment>
<protein>
    <submittedName>
        <fullName evidence="5">Putative dead deah box protein</fullName>
    </submittedName>
</protein>
<reference evidence="6" key="1">
    <citation type="journal article" date="2013" name="Genome Announc.">
        <title>Draft genome sequence of the ascomycete Phaeoacremonium aleophilum strain UCR-PA7, a causal agent of the esca disease complex in grapevines.</title>
        <authorList>
            <person name="Blanco-Ulate B."/>
            <person name="Rolshausen P."/>
            <person name="Cantu D."/>
        </authorList>
    </citation>
    <scope>NUCLEOTIDE SEQUENCE [LARGE SCALE GENOMIC DNA]</scope>
    <source>
        <strain evidence="6">UCR-PA7</strain>
    </source>
</reference>
<feature type="compositionally biased region" description="Polar residues" evidence="3">
    <location>
        <begin position="198"/>
        <end position="210"/>
    </location>
</feature>
<feature type="region of interest" description="Disordered" evidence="3">
    <location>
        <begin position="1"/>
        <end position="186"/>
    </location>
</feature>
<dbReference type="PANTHER" id="PTHR23138">
    <property type="entry name" value="RAN BINDING PROTEIN"/>
    <property type="match status" value="1"/>
</dbReference>
<evidence type="ECO:0000259" key="4">
    <source>
        <dbReference type="PROSITE" id="PS50196"/>
    </source>
</evidence>
<dbReference type="InterPro" id="IPR045255">
    <property type="entry name" value="RanBP1-like"/>
</dbReference>
<dbReference type="InterPro" id="IPR011993">
    <property type="entry name" value="PH-like_dom_sf"/>
</dbReference>
<feature type="compositionally biased region" description="Basic and acidic residues" evidence="3">
    <location>
        <begin position="41"/>
        <end position="55"/>
    </location>
</feature>
<feature type="compositionally biased region" description="Polar residues" evidence="3">
    <location>
        <begin position="85"/>
        <end position="97"/>
    </location>
</feature>
<dbReference type="EMBL" id="KB933328">
    <property type="protein sequence ID" value="EON96610.1"/>
    <property type="molecule type" value="Genomic_DNA"/>
</dbReference>
<evidence type="ECO:0000256" key="3">
    <source>
        <dbReference type="SAM" id="MobiDB-lite"/>
    </source>
</evidence>
<name>R8BBD6_PHAM7</name>
<evidence type="ECO:0000256" key="2">
    <source>
        <dbReference type="ARBA" id="ARBA00023242"/>
    </source>
</evidence>
<dbReference type="eggNOG" id="KOG0864">
    <property type="taxonomic scope" value="Eukaryota"/>
</dbReference>
<feature type="compositionally biased region" description="Basic and acidic residues" evidence="3">
    <location>
        <begin position="321"/>
        <end position="339"/>
    </location>
</feature>
<dbReference type="InterPro" id="IPR000156">
    <property type="entry name" value="Ran_bind_dom"/>
</dbReference>
<evidence type="ECO:0000313" key="6">
    <source>
        <dbReference type="Proteomes" id="UP000014074"/>
    </source>
</evidence>
<dbReference type="Pfam" id="PF00638">
    <property type="entry name" value="Ran_BP1"/>
    <property type="match status" value="1"/>
</dbReference>
<proteinExistence type="predicted"/>
<sequence length="512" mass="54370">MADDPHNTSNVSDEQVDVETKEDAETAAAREELKQTVISERTAKTADEATKDEMVATRSGGRYGADAPPKPDEARTKTPEREVSENQNDLLKDQVSSPKKKRAHDQLDEPKDSAQDKAAGEGARSEPEKKRPRDGQRGDDELSKGSQDGSEPSPKEQKDSIPAAEKTAATDKKENTPPVTSSTAFEKSGFAKLSAATTSPFGALGSSTKSVFGGASASPSPFGALGAASAAKPPTPSLSFGNGVAASPFASLNGPSKGFGSPFGGGSAFGSALSGGKPLSSFGKPGEVLKSDKPAKPFGAPESDAEDDSNEDDDEAENEAENEKEKDEGDKEDLKAAAEEKKKLRLQRVVVDDGEAGEVTILAVRAKMFYLDKITAKDGKEEPAWKERGVGNLKINVPEECVSFGDDGAPIPGSFDASELEDDGDNDEGEGKARKVVRLIMRQDSTLRVILNTTIVRGMDFQEKSSLKSTTVLFTAFEGETGKPTQIQMKMNAANAKVFLNEVEFIKRELES</sequence>
<dbReference type="AlphaFoldDB" id="R8BBD6"/>
<feature type="compositionally biased region" description="Basic and acidic residues" evidence="3">
    <location>
        <begin position="69"/>
        <end position="84"/>
    </location>
</feature>
<keyword evidence="6" id="KW-1185">Reference proteome</keyword>
<dbReference type="HOGENOM" id="CLU_044364_0_0_1"/>
<dbReference type="PANTHER" id="PTHR23138:SF142">
    <property type="entry name" value="RAN-BINDING PROTEIN 3B-RELATED"/>
    <property type="match status" value="1"/>
</dbReference>
<evidence type="ECO:0000256" key="1">
    <source>
        <dbReference type="ARBA" id="ARBA00004123"/>
    </source>
</evidence>
<dbReference type="KEGG" id="tmn:UCRPA7_7930"/>
<dbReference type="OrthoDB" id="185618at2759"/>
<feature type="region of interest" description="Disordered" evidence="3">
    <location>
        <begin position="198"/>
        <end position="339"/>
    </location>
</feature>
<dbReference type="GeneID" id="19328733"/>
<feature type="compositionally biased region" description="Basic and acidic residues" evidence="3">
    <location>
        <begin position="18"/>
        <end position="34"/>
    </location>
</feature>
<dbReference type="PROSITE" id="PS50196">
    <property type="entry name" value="RANBD1"/>
    <property type="match status" value="1"/>
</dbReference>
<feature type="compositionally biased region" description="Acidic residues" evidence="3">
    <location>
        <begin position="303"/>
        <end position="320"/>
    </location>
</feature>
<feature type="domain" description="RanBD1" evidence="4">
    <location>
        <begin position="330"/>
        <end position="512"/>
    </location>
</feature>
<dbReference type="SUPFAM" id="SSF50729">
    <property type="entry name" value="PH domain-like"/>
    <property type="match status" value="1"/>
</dbReference>
<organism evidence="5 6">
    <name type="scientific">Phaeoacremonium minimum (strain UCR-PA7)</name>
    <name type="common">Esca disease fungus</name>
    <name type="synonym">Togninia minima</name>
    <dbReference type="NCBI Taxonomy" id="1286976"/>
    <lineage>
        <taxon>Eukaryota</taxon>
        <taxon>Fungi</taxon>
        <taxon>Dikarya</taxon>
        <taxon>Ascomycota</taxon>
        <taxon>Pezizomycotina</taxon>
        <taxon>Sordariomycetes</taxon>
        <taxon>Sordariomycetidae</taxon>
        <taxon>Togniniales</taxon>
        <taxon>Togniniaceae</taxon>
        <taxon>Phaeoacremonium</taxon>
    </lineage>
</organism>
<keyword evidence="2" id="KW-0539">Nucleus</keyword>
<accession>R8BBD6</accession>
<dbReference type="Proteomes" id="UP000014074">
    <property type="component" value="Unassembled WGS sequence"/>
</dbReference>
<dbReference type="Gene3D" id="2.30.29.30">
    <property type="entry name" value="Pleckstrin-homology domain (PH domain)/Phosphotyrosine-binding domain (PTB)"/>
    <property type="match status" value="1"/>
</dbReference>
<dbReference type="GO" id="GO:0005634">
    <property type="term" value="C:nucleus"/>
    <property type="evidence" value="ECO:0007669"/>
    <property type="project" value="UniProtKB-SubCell"/>
</dbReference>
<dbReference type="SMART" id="SM00160">
    <property type="entry name" value="RanBD"/>
    <property type="match status" value="1"/>
</dbReference>
<evidence type="ECO:0000313" key="5">
    <source>
        <dbReference type="EMBL" id="EON96610.1"/>
    </source>
</evidence>